<dbReference type="Proteomes" id="UP000619295">
    <property type="component" value="Unassembled WGS sequence"/>
</dbReference>
<gene>
    <name evidence="3" type="ORF">IED13_16915</name>
</gene>
<dbReference type="EMBL" id="JACXWY010000010">
    <property type="protein sequence ID" value="MBD3847386.1"/>
    <property type="molecule type" value="Genomic_DNA"/>
</dbReference>
<dbReference type="PANTHER" id="PTHR33375">
    <property type="entry name" value="CHROMOSOME-PARTITIONING PROTEIN PARB-RELATED"/>
    <property type="match status" value="1"/>
</dbReference>
<proteinExistence type="predicted"/>
<dbReference type="SUPFAM" id="SSF109709">
    <property type="entry name" value="KorB DNA-binding domain-like"/>
    <property type="match status" value="1"/>
</dbReference>
<dbReference type="AlphaFoldDB" id="A0A927E9U8"/>
<dbReference type="GO" id="GO:0005694">
    <property type="term" value="C:chromosome"/>
    <property type="evidence" value="ECO:0007669"/>
    <property type="project" value="TreeGrafter"/>
</dbReference>
<feature type="compositionally biased region" description="Basic and acidic residues" evidence="1">
    <location>
        <begin position="1"/>
        <end position="19"/>
    </location>
</feature>
<dbReference type="SUPFAM" id="SSF110849">
    <property type="entry name" value="ParB/Sulfiredoxin"/>
    <property type="match status" value="1"/>
</dbReference>
<evidence type="ECO:0000313" key="3">
    <source>
        <dbReference type="EMBL" id="MBD3847386.1"/>
    </source>
</evidence>
<evidence type="ECO:0000313" key="4">
    <source>
        <dbReference type="Proteomes" id="UP000619295"/>
    </source>
</evidence>
<feature type="domain" description="ParB-like N-terminal" evidence="2">
    <location>
        <begin position="4"/>
        <end position="97"/>
    </location>
</feature>
<dbReference type="InterPro" id="IPR050336">
    <property type="entry name" value="Chromosome_partition/occlusion"/>
</dbReference>
<keyword evidence="4" id="KW-1185">Reference proteome</keyword>
<evidence type="ECO:0000256" key="1">
    <source>
        <dbReference type="SAM" id="MobiDB-lite"/>
    </source>
</evidence>
<organism evidence="3 4">
    <name type="scientific">Bosea spartocytisi</name>
    <dbReference type="NCBI Taxonomy" id="2773451"/>
    <lineage>
        <taxon>Bacteria</taxon>
        <taxon>Pseudomonadati</taxon>
        <taxon>Pseudomonadota</taxon>
        <taxon>Alphaproteobacteria</taxon>
        <taxon>Hyphomicrobiales</taxon>
        <taxon>Boseaceae</taxon>
        <taxon>Bosea</taxon>
    </lineage>
</organism>
<dbReference type="InterPro" id="IPR036086">
    <property type="entry name" value="ParB/Sulfiredoxin_sf"/>
</dbReference>
<dbReference type="Pfam" id="PF02195">
    <property type="entry name" value="ParB_N"/>
    <property type="match status" value="1"/>
</dbReference>
<protein>
    <submittedName>
        <fullName evidence="3">ParB N-terminal domain-containing protein</fullName>
    </submittedName>
</protein>
<dbReference type="RefSeq" id="WP_089172852.1">
    <property type="nucleotide sequence ID" value="NZ_JACXWY010000010.1"/>
</dbReference>
<dbReference type="GO" id="GO:0007059">
    <property type="term" value="P:chromosome segregation"/>
    <property type="evidence" value="ECO:0007669"/>
    <property type="project" value="TreeGrafter"/>
</dbReference>
<comment type="caution">
    <text evidence="3">The sequence shown here is derived from an EMBL/GenBank/DDBJ whole genome shotgun (WGS) entry which is preliminary data.</text>
</comment>
<accession>A0A927E9U8</accession>
<sequence>MHLTKVDPRALKDNPDRTRQTKATSQADALLLATIKAVGIIQPPVIFPETGGGNGYIIDAGHRRVQQAIIAGIEEIEVLVAEPSNDNGVMRSLVDNIAREPLNAVDQWRGIERLVALGWTEEAIAVALALPVRQVRKLRLLANILPAMLDCIAKGNMPNEQQLRVIAAASLDEQSAIWKANKPKKGDPEVSWYRIANGLTKKRMYARDASFGDDLAQAYGIEWVEDLFAPADQDSRYTNNVEAFLGAQQEWMTLHLPRRGVIAETNSWGEATLPPKAERVHGKPGKTDRAAMYLDREGKVQTVHFRMPEPQKPSRKVDDAGEDDVVMARPRPDVTRRGIAMIGDFRTDALHDALERGTIEDDTLMALLVLALAGRNITVASGAGDDVYGFARMERHAVRLVADDGTLAQDMVTLRSAARAALIDALSARVNRSDSGIVARIAGVAIGADGFLPNMGTEDFLDCLSRAALERSCKETPVLPRARVRETRAALVEHFATERFVHPAALFAPDAAEIAKWLSSNTVAANDDEDVDAAAATVAEDPADQEPGEFLDAAE</sequence>
<dbReference type="Gene3D" id="1.10.10.2830">
    <property type="match status" value="1"/>
</dbReference>
<dbReference type="PANTHER" id="PTHR33375:SF1">
    <property type="entry name" value="CHROMOSOME-PARTITIONING PROTEIN PARB-RELATED"/>
    <property type="match status" value="1"/>
</dbReference>
<reference evidence="3" key="1">
    <citation type="submission" date="2020-09" db="EMBL/GenBank/DDBJ databases">
        <title>Bosea spartocytisi sp. nov. a root nodule endophyte of Spartocytisus supranubius in the high mountain ecosystem fo the Teide National Park (Canary Islands, Spain).</title>
        <authorList>
            <person name="Pulido-Suarez L."/>
            <person name="Peix A."/>
            <person name="Igual J.M."/>
            <person name="Socas-Perez N."/>
            <person name="Velazquez E."/>
            <person name="Flores-Felix J.D."/>
            <person name="Leon-Barrios M."/>
        </authorList>
    </citation>
    <scope>NUCLEOTIDE SEQUENCE</scope>
    <source>
        <strain evidence="3">SSUT16</strain>
    </source>
</reference>
<feature type="region of interest" description="Disordered" evidence="1">
    <location>
        <begin position="1"/>
        <end position="23"/>
    </location>
</feature>
<name>A0A927E9U8_9HYPH</name>
<dbReference type="NCBIfam" id="NF010406">
    <property type="entry name" value="PRK13832.1"/>
    <property type="match status" value="1"/>
</dbReference>
<dbReference type="Gene3D" id="3.90.1530.30">
    <property type="match status" value="1"/>
</dbReference>
<dbReference type="SMART" id="SM00470">
    <property type="entry name" value="ParB"/>
    <property type="match status" value="1"/>
</dbReference>
<dbReference type="InterPro" id="IPR003115">
    <property type="entry name" value="ParB_N"/>
</dbReference>
<evidence type="ECO:0000259" key="2">
    <source>
        <dbReference type="SMART" id="SM00470"/>
    </source>
</evidence>